<feature type="domain" description="NB-ARC" evidence="3">
    <location>
        <begin position="133"/>
        <end position="254"/>
    </location>
</feature>
<sequence>MLSEPECRVLSLAFDVLAKDFDPKDAVIFLESSGLLTADLAERIESRPTRLERLRELLRIYRRRATDCDVLISYFEFAGQEHLAHLLRTDLEHVLDSCAPPKKVFPHHVRLRKLLAGGVPRVWQHVKRVRLQNEVAKLLKERGDLDSFIIVLHGIAGCGKSSLAAAVIADAPDLLGCCFESVIWLQDSRTDADRVHMLFADFLLMLWDDTSSIPPKLDDVSSVYLCKQIQEALIDNPNVLVILDDIVQEETVKWIDRLGIQSAIDAAFAVSSGNAALLSMLRKAASGRANRLATFSHRLHERGLSSLSLKSSYEYDSMHAALSISVERLSSDESDTLACAAILPSEEDIPLVVWALFVPVDVVDADEAEFLMLLSDRLTKICRNGGWLSHNMQKDTFRISKMVEIYLREALDSRTIKWNRIYGAYLSRKHRALFNEWNILETYQPRALTMGHLFEPEPPTPFPGEENSTPQQEHFKALRDAHYANEFTYAEKLAAEAKAMESSSHSDRAKKPAQVSSL</sequence>
<feature type="region of interest" description="Disordered" evidence="1">
    <location>
        <begin position="498"/>
        <end position="518"/>
    </location>
</feature>
<comment type="caution">
    <text evidence="5">The sequence shown here is derived from an EMBL/GenBank/DDBJ whole genome shotgun (WGS) entry which is preliminary data.</text>
</comment>
<dbReference type="Gene3D" id="3.40.50.300">
    <property type="entry name" value="P-loop containing nucleotide triphosphate hydrolases"/>
    <property type="match status" value="1"/>
</dbReference>
<dbReference type="EMBL" id="WIXE01014019">
    <property type="protein sequence ID" value="KAK5974628.1"/>
    <property type="molecule type" value="Genomic_DNA"/>
</dbReference>
<dbReference type="InterPro" id="IPR002182">
    <property type="entry name" value="NB-ARC"/>
</dbReference>
<dbReference type="SUPFAM" id="SSF52540">
    <property type="entry name" value="P-loop containing nucleoside triphosphate hydrolases"/>
    <property type="match status" value="1"/>
</dbReference>
<dbReference type="Gene3D" id="1.10.533.10">
    <property type="entry name" value="Death Domain, Fas"/>
    <property type="match status" value="1"/>
</dbReference>
<dbReference type="InterPro" id="IPR011029">
    <property type="entry name" value="DEATH-like_dom_sf"/>
</dbReference>
<proteinExistence type="predicted"/>
<dbReference type="SUPFAM" id="SSF46785">
    <property type="entry name" value="Winged helix' DNA-binding domain"/>
    <property type="match status" value="1"/>
</dbReference>
<evidence type="ECO:0000259" key="2">
    <source>
        <dbReference type="Pfam" id="PF00619"/>
    </source>
</evidence>
<dbReference type="InterPro" id="IPR036390">
    <property type="entry name" value="WH_DNA-bd_sf"/>
</dbReference>
<dbReference type="AlphaFoldDB" id="A0AAN8IL59"/>
<dbReference type="InterPro" id="IPR054317">
    <property type="entry name" value="WHD_CED4"/>
</dbReference>
<evidence type="ECO:0000313" key="6">
    <source>
        <dbReference type="Proteomes" id="UP001331761"/>
    </source>
</evidence>
<dbReference type="Gene3D" id="1.10.10.10">
    <property type="entry name" value="Winged helix-like DNA-binding domain superfamily/Winged helix DNA-binding domain"/>
    <property type="match status" value="1"/>
</dbReference>
<dbReference type="Pfam" id="PF00619">
    <property type="entry name" value="CARD"/>
    <property type="match status" value="1"/>
</dbReference>
<feature type="domain" description="CARD" evidence="2">
    <location>
        <begin position="30"/>
        <end position="88"/>
    </location>
</feature>
<keyword evidence="6" id="KW-1185">Reference proteome</keyword>
<evidence type="ECO:0008006" key="7">
    <source>
        <dbReference type="Google" id="ProtNLM"/>
    </source>
</evidence>
<dbReference type="GO" id="GO:0042981">
    <property type="term" value="P:regulation of apoptotic process"/>
    <property type="evidence" value="ECO:0007669"/>
    <property type="project" value="InterPro"/>
</dbReference>
<dbReference type="GO" id="GO:0043531">
    <property type="term" value="F:ADP binding"/>
    <property type="evidence" value="ECO:0007669"/>
    <property type="project" value="InterPro"/>
</dbReference>
<accession>A0AAN8IL59</accession>
<dbReference type="InterPro" id="IPR036388">
    <property type="entry name" value="WH-like_DNA-bd_sf"/>
</dbReference>
<dbReference type="SUPFAM" id="SSF47986">
    <property type="entry name" value="DEATH domain"/>
    <property type="match status" value="1"/>
</dbReference>
<evidence type="ECO:0000259" key="3">
    <source>
        <dbReference type="Pfam" id="PF00931"/>
    </source>
</evidence>
<evidence type="ECO:0000256" key="1">
    <source>
        <dbReference type="SAM" id="MobiDB-lite"/>
    </source>
</evidence>
<dbReference type="Proteomes" id="UP001331761">
    <property type="component" value="Unassembled WGS sequence"/>
</dbReference>
<reference evidence="5 6" key="1">
    <citation type="submission" date="2019-10" db="EMBL/GenBank/DDBJ databases">
        <title>Assembly and Annotation for the nematode Trichostrongylus colubriformis.</title>
        <authorList>
            <person name="Martin J."/>
        </authorList>
    </citation>
    <scope>NUCLEOTIDE SEQUENCE [LARGE SCALE GENOMIC DNA]</scope>
    <source>
        <strain evidence="5">G859</strain>
        <tissue evidence="5">Whole worm</tissue>
    </source>
</reference>
<feature type="domain" description="CED4 winged-helix" evidence="4">
    <location>
        <begin position="335"/>
        <end position="417"/>
    </location>
</feature>
<dbReference type="InterPro" id="IPR027417">
    <property type="entry name" value="P-loop_NTPase"/>
</dbReference>
<name>A0AAN8IL59_TRICO</name>
<protein>
    <recommendedName>
        <fullName evidence="7">NB-ARC domain-containing protein</fullName>
    </recommendedName>
</protein>
<dbReference type="Pfam" id="PF22094">
    <property type="entry name" value="WHD_CED4"/>
    <property type="match status" value="1"/>
</dbReference>
<dbReference type="InterPro" id="IPR001315">
    <property type="entry name" value="CARD"/>
</dbReference>
<evidence type="ECO:0000259" key="4">
    <source>
        <dbReference type="Pfam" id="PF22094"/>
    </source>
</evidence>
<evidence type="ECO:0000313" key="5">
    <source>
        <dbReference type="EMBL" id="KAK5974628.1"/>
    </source>
</evidence>
<dbReference type="Pfam" id="PF00931">
    <property type="entry name" value="NB-ARC"/>
    <property type="match status" value="1"/>
</dbReference>
<gene>
    <name evidence="5" type="ORF">GCK32_006181</name>
</gene>
<feature type="compositionally biased region" description="Basic and acidic residues" evidence="1">
    <location>
        <begin position="498"/>
        <end position="510"/>
    </location>
</feature>
<organism evidence="5 6">
    <name type="scientific">Trichostrongylus colubriformis</name>
    <name type="common">Black scour worm</name>
    <dbReference type="NCBI Taxonomy" id="6319"/>
    <lineage>
        <taxon>Eukaryota</taxon>
        <taxon>Metazoa</taxon>
        <taxon>Ecdysozoa</taxon>
        <taxon>Nematoda</taxon>
        <taxon>Chromadorea</taxon>
        <taxon>Rhabditida</taxon>
        <taxon>Rhabditina</taxon>
        <taxon>Rhabditomorpha</taxon>
        <taxon>Strongyloidea</taxon>
        <taxon>Trichostrongylidae</taxon>
        <taxon>Trichostrongylus</taxon>
    </lineage>
</organism>